<evidence type="ECO:0000313" key="3">
    <source>
        <dbReference type="EMBL" id="SEM73705.1"/>
    </source>
</evidence>
<dbReference type="InterPro" id="IPR038763">
    <property type="entry name" value="DHH_sf"/>
</dbReference>
<dbReference type="Pfam" id="PF01368">
    <property type="entry name" value="DHH"/>
    <property type="match status" value="1"/>
</dbReference>
<dbReference type="Pfam" id="PF02272">
    <property type="entry name" value="DHHA1"/>
    <property type="match status" value="1"/>
</dbReference>
<evidence type="ECO:0000313" key="4">
    <source>
        <dbReference type="Proteomes" id="UP000199158"/>
    </source>
</evidence>
<name>A0A1H8ASM6_9FIRM</name>
<dbReference type="Gene3D" id="3.90.1640.10">
    <property type="entry name" value="inorganic pyrophosphatase (n-terminal core)"/>
    <property type="match status" value="1"/>
</dbReference>
<sequence>MSGSITLEQVCNRLKKQDNILILAHQNPDGDTLGSCFALLYALQSMGKHARVECSDPFPLRYQFMFPDYVPEQFTEQYIVAADIADTQLFGKNSEKYIDKVDLCIDHHPSNTFYATETYLVADAAATAEVMMDVIDGLGVSLNLAMATCIYTGISTDTGCFRFSNTTAKTHRAASRVIGLGVDNAEINREMFGRKTQSRIAIEREVYNTMEYHCDNKCAVICMTQEMLQKAGADDSELEGVSAIPCQIEGVEVGVTLREKEGGYKISLRTSRYIDASEICAQFGGGGHARASGCFIKDTLESAKQKVLAVVKKAFAAAQL</sequence>
<dbReference type="RefSeq" id="WP_092753219.1">
    <property type="nucleotide sequence ID" value="NZ_FOCG01000001.1"/>
</dbReference>
<dbReference type="EMBL" id="FOCG01000001">
    <property type="protein sequence ID" value="SEM73705.1"/>
    <property type="molecule type" value="Genomic_DNA"/>
</dbReference>
<protein>
    <submittedName>
        <fullName evidence="3">Phosphoesterase RecJ domain-containing protein</fullName>
    </submittedName>
</protein>
<dbReference type="Proteomes" id="UP000199158">
    <property type="component" value="Unassembled WGS sequence"/>
</dbReference>
<reference evidence="3 4" key="1">
    <citation type="submission" date="2016-10" db="EMBL/GenBank/DDBJ databases">
        <authorList>
            <person name="de Groot N.N."/>
        </authorList>
    </citation>
    <scope>NUCLEOTIDE SEQUENCE [LARGE SCALE GENOMIC DNA]</scope>
    <source>
        <strain evidence="3 4">CGMCC 1.5070</strain>
    </source>
</reference>
<evidence type="ECO:0000259" key="2">
    <source>
        <dbReference type="Pfam" id="PF02272"/>
    </source>
</evidence>
<dbReference type="GO" id="GO:0003676">
    <property type="term" value="F:nucleic acid binding"/>
    <property type="evidence" value="ECO:0007669"/>
    <property type="project" value="InterPro"/>
</dbReference>
<feature type="domain" description="DHHA1" evidence="2">
    <location>
        <begin position="227"/>
        <end position="316"/>
    </location>
</feature>
<accession>A0A1H8ASM6</accession>
<dbReference type="OrthoDB" id="9803668at2"/>
<dbReference type="AlphaFoldDB" id="A0A1H8ASM6"/>
<gene>
    <name evidence="3" type="ORF">SAMN05216180_1520</name>
</gene>
<dbReference type="Gene3D" id="3.10.310.30">
    <property type="match status" value="1"/>
</dbReference>
<evidence type="ECO:0000259" key="1">
    <source>
        <dbReference type="Pfam" id="PF01368"/>
    </source>
</evidence>
<proteinExistence type="predicted"/>
<organism evidence="3 4">
    <name type="scientific">Hydrogenoanaerobacterium saccharovorans</name>
    <dbReference type="NCBI Taxonomy" id="474960"/>
    <lineage>
        <taxon>Bacteria</taxon>
        <taxon>Bacillati</taxon>
        <taxon>Bacillota</taxon>
        <taxon>Clostridia</taxon>
        <taxon>Eubacteriales</taxon>
        <taxon>Oscillospiraceae</taxon>
        <taxon>Hydrogenoanaerobacterium</taxon>
    </lineage>
</organism>
<dbReference type="InterPro" id="IPR001667">
    <property type="entry name" value="DDH_dom"/>
</dbReference>
<dbReference type="InterPro" id="IPR051319">
    <property type="entry name" value="Oligoribo/pAp-PDE_c-di-AMP_PDE"/>
</dbReference>
<dbReference type="PANTHER" id="PTHR47618">
    <property type="entry name" value="BIFUNCTIONAL OLIGORIBONUCLEASE AND PAP PHOSPHATASE NRNA"/>
    <property type="match status" value="1"/>
</dbReference>
<dbReference type="SUPFAM" id="SSF64182">
    <property type="entry name" value="DHH phosphoesterases"/>
    <property type="match status" value="1"/>
</dbReference>
<dbReference type="InterPro" id="IPR003156">
    <property type="entry name" value="DHHA1_dom"/>
</dbReference>
<keyword evidence="4" id="KW-1185">Reference proteome</keyword>
<dbReference type="PANTHER" id="PTHR47618:SF1">
    <property type="entry name" value="BIFUNCTIONAL OLIGORIBONUCLEASE AND PAP PHOSPHATASE NRNA"/>
    <property type="match status" value="1"/>
</dbReference>
<dbReference type="STRING" id="474960.SAMN05216180_1520"/>
<feature type="domain" description="DDH" evidence="1">
    <location>
        <begin position="19"/>
        <end position="154"/>
    </location>
</feature>